<keyword evidence="2" id="KW-1185">Reference proteome</keyword>
<organism evidence="1 2">
    <name type="scientific">Treponema bryantii</name>
    <dbReference type="NCBI Taxonomy" id="163"/>
    <lineage>
        <taxon>Bacteria</taxon>
        <taxon>Pseudomonadati</taxon>
        <taxon>Spirochaetota</taxon>
        <taxon>Spirochaetia</taxon>
        <taxon>Spirochaetales</taxon>
        <taxon>Treponemataceae</taxon>
        <taxon>Treponema</taxon>
    </lineage>
</organism>
<gene>
    <name evidence="1" type="ORF">SAMN04487775_10195</name>
</gene>
<accession>A0A1I3HUZ4</accession>
<dbReference type="EMBL" id="FORI01000001">
    <property type="protein sequence ID" value="SFI39482.1"/>
    <property type="molecule type" value="Genomic_DNA"/>
</dbReference>
<dbReference type="Proteomes" id="UP000182737">
    <property type="component" value="Unassembled WGS sequence"/>
</dbReference>
<protein>
    <submittedName>
        <fullName evidence="1">Uncharacterized protein</fullName>
    </submittedName>
</protein>
<proteinExistence type="predicted"/>
<dbReference type="OrthoDB" id="219241at2"/>
<dbReference type="RefSeq" id="WP_074929665.1">
    <property type="nucleotide sequence ID" value="NZ_FORI01000001.1"/>
</dbReference>
<name>A0A1I3HUZ4_9SPIR</name>
<sequence>MKKVKGSFTTLPGENGQFYKIENYDCMDDFFMTITSASDIWNFCWSQGGVTAGRIDCDHAVFPYYTADKVSDAKSYTGSYTAVIAGDTVWEPFATLGASPAIRRAAEKNIRRNIYKNAAGTEVWFEEINDELNLSFRYGWTSSPKFGLVKKSVISNLSDKAISVKVLDGCRNILPACVTADFQNNNSVLLDAYKKTDLDADSKLALFAVSSIVTDKAEPSEGLFANVSWFNTDDDLLLAPDAPEQFAEKGKVEIVDVVKGKRPAAYICHSVTLQPTDPSSSLKDRSSWYQVFDTRLDASKIALLKKDLKDRKVLTAALIADIDAGKKLMETYIAEADGFQETAETMTCVHHSENVMFNIMRGGFFANNGKISLADFVKFVGQRNKALVKLAEKTTNAAAACADKDGFVNYGELEAAVQKTMNPQLSRLFYEYMPLTFSRRHGDPSRPWNRFNIHLRDNDGNPILNYEGNWRDIFQNWEALAWSYPQYIKNMTAKFLNAMTIEGFNPYRISREGIDWEVPEPDNPWAQIGYWGDHQVIYLQKLLEVYAKLNKAQLVSELGEKIYASSNVPYRIKSYKDIVEDPRNTIAFDYNLSSTLKACAAKAGSDAKLVTASGVAGEGDVAMVTLATKLLQVVIAKMANFVPGGGIWLNTQRPEWNDANNALAGYGLSMVTLYYLHRFVKFLVTIFEDSDADKFTLPAAVADCFKELGKLYAETSAKKAATTASLRKNFTDAEGKIFEKERNSLYKKGYGTTEKTVKKAEIIATLNSILEHIKVTIELNHRSDGLYHAYNTMKISNTKMEIEYLQEMLEGQVAVLSSGVLEPKAALGVLKALRKSRMYEPRQNSYMLYPNKELAAFEAKNIVKSVDVEELRGVIAKNEGSILYADCNGKYHFNGEFRNVRFLREFCANLPADKKPKAKELAALEALYEKTFNHQSFTGRSGTFYAYEGLGSIYWHMVSKLLLAAQENTIAAINKGASADVVRELCDAYYEVRAGIGFNKEAEVYGAFPADPYSHTPFLQGAKQPGMTGQVKEEVLTRWGELGVDIVNGSACFAPKILKKSEFFKDGTLCFTWCGTPVTYKLTNDSSAITINGERRNGTILTAAETADLFARNGKIKSIEVEVAL</sequence>
<reference evidence="2" key="1">
    <citation type="submission" date="2016-10" db="EMBL/GenBank/DDBJ databases">
        <authorList>
            <person name="Varghese N."/>
            <person name="Submissions S."/>
        </authorList>
    </citation>
    <scope>NUCLEOTIDE SEQUENCE [LARGE SCALE GENOMIC DNA]</scope>
    <source>
        <strain evidence="2">XBD1002</strain>
    </source>
</reference>
<evidence type="ECO:0000313" key="1">
    <source>
        <dbReference type="EMBL" id="SFI39482.1"/>
    </source>
</evidence>
<dbReference type="AlphaFoldDB" id="A0A1I3HUZ4"/>
<evidence type="ECO:0000313" key="2">
    <source>
        <dbReference type="Proteomes" id="UP000182737"/>
    </source>
</evidence>